<name>A0A1D3L346_9EURY</name>
<keyword evidence="2" id="KW-1185">Reference proteome</keyword>
<dbReference type="KEGG" id="mcub:MCBB_1418"/>
<dbReference type="RefSeq" id="WP_071907086.1">
    <property type="nucleotide sequence ID" value="NZ_LT607756.1"/>
</dbReference>
<dbReference type="NCBIfam" id="NF040700">
    <property type="entry name" value="VPA1262_N_dom"/>
    <property type="match status" value="1"/>
</dbReference>
<reference evidence="1 2" key="1">
    <citation type="submission" date="2016-08" db="EMBL/GenBank/DDBJ databases">
        <authorList>
            <person name="Seilhamer J.J."/>
        </authorList>
    </citation>
    <scope>NUCLEOTIDE SEQUENCE [LARGE SCALE GENOMIC DNA]</scope>
    <source>
        <strain evidence="1">Buetzberg</strain>
    </source>
</reference>
<gene>
    <name evidence="1" type="ORF">MCBB_1418</name>
</gene>
<protein>
    <recommendedName>
        <fullName evidence="3">Phospholipase D-like domain-containing protein</fullName>
    </recommendedName>
</protein>
<evidence type="ECO:0000313" key="1">
    <source>
        <dbReference type="EMBL" id="SCG85975.1"/>
    </source>
</evidence>
<evidence type="ECO:0008006" key="3">
    <source>
        <dbReference type="Google" id="ProtNLM"/>
    </source>
</evidence>
<proteinExistence type="predicted"/>
<organism evidence="1 2">
    <name type="scientific">Methanobacterium congolense</name>
    <dbReference type="NCBI Taxonomy" id="118062"/>
    <lineage>
        <taxon>Archaea</taxon>
        <taxon>Methanobacteriati</taxon>
        <taxon>Methanobacteriota</taxon>
        <taxon>Methanomada group</taxon>
        <taxon>Methanobacteria</taxon>
        <taxon>Methanobacteriales</taxon>
        <taxon>Methanobacteriaceae</taxon>
        <taxon>Methanobacterium</taxon>
    </lineage>
</organism>
<dbReference type="GeneID" id="30412260"/>
<sequence length="505" mass="58078">MGISEIKNDFDLLIEEGSIAFYRTAEITVVFLSVRGDLINVFTRITFEESGDTYTTKFMTQKLEKINDDISLGIIQQKVSLDNVKSAFERLMDLNEWVIDGRNIEIDTLRVVDKVLVPSSLGVKVNTALKSAENDSYIIEFFSEEVNILNSYLTDVEYIKMYKLIKNVINIDFKFLKDRIGNIIFQFPITLIKTNIKFLSDQVQIEANWHPTLKKIPEVEIFAYIICDDNIVGSAAYSGPLNAKKILECGNSDGNPVIFIKKKDNNLFLSFCDNFALNLRADIKLNLRKVRTLVGEDPINLYRFEPGFRMGILTEPYIKRIKERKYDELTDSLIKEKKFVEYSVDGTDEHERALSDIRSIIKNNCENGVYLWDPYADAQDILDTLYHCPCYNSELKVITSSKARYKTTAEDWAKQQINILKSNSDQKGINLEVRCQESGGEFHDRFLIFPGNNYDKPRVWALGCSINSIGNSHGILIEVKNAQNILDAFNDQWKKLDKDVIWKYP</sequence>
<dbReference type="AlphaFoldDB" id="A0A1D3L346"/>
<accession>A0A1D3L346</accession>
<dbReference type="Proteomes" id="UP000094707">
    <property type="component" value="Chromosome I"/>
</dbReference>
<evidence type="ECO:0000313" key="2">
    <source>
        <dbReference type="Proteomes" id="UP000094707"/>
    </source>
</evidence>
<dbReference type="OrthoDB" id="81706at2157"/>
<dbReference type="EMBL" id="LT607756">
    <property type="protein sequence ID" value="SCG85975.1"/>
    <property type="molecule type" value="Genomic_DNA"/>
</dbReference>